<dbReference type="AlphaFoldDB" id="A0A6B3BUJ1"/>
<accession>A0A6B3BUJ1</accession>
<proteinExistence type="predicted"/>
<evidence type="ECO:0000313" key="1">
    <source>
        <dbReference type="EMBL" id="NEC87989.1"/>
    </source>
</evidence>
<dbReference type="RefSeq" id="WP_164316112.1">
    <property type="nucleotide sequence ID" value="NZ_JAAGLU010000015.1"/>
</dbReference>
<organism evidence="1">
    <name type="scientific">Streptomyces sp. SID12501</name>
    <dbReference type="NCBI Taxonomy" id="2706042"/>
    <lineage>
        <taxon>Bacteria</taxon>
        <taxon>Bacillati</taxon>
        <taxon>Actinomycetota</taxon>
        <taxon>Actinomycetes</taxon>
        <taxon>Kitasatosporales</taxon>
        <taxon>Streptomycetaceae</taxon>
        <taxon>Streptomyces</taxon>
    </lineage>
</organism>
<reference evidence="1" key="1">
    <citation type="submission" date="2020-01" db="EMBL/GenBank/DDBJ databases">
        <title>Insect and environment-associated Actinomycetes.</title>
        <authorList>
            <person name="Currrie C."/>
            <person name="Chevrette M."/>
            <person name="Carlson C."/>
            <person name="Stubbendieck R."/>
            <person name="Wendt-Pienkowski E."/>
        </authorList>
    </citation>
    <scope>NUCLEOTIDE SEQUENCE</scope>
    <source>
        <strain evidence="1">SID12501</strain>
    </source>
</reference>
<comment type="caution">
    <text evidence="1">The sequence shown here is derived from an EMBL/GenBank/DDBJ whole genome shotgun (WGS) entry which is preliminary data.</text>
</comment>
<gene>
    <name evidence="1" type="ORF">G3I71_19620</name>
</gene>
<dbReference type="EMBL" id="JAAGLU010000015">
    <property type="protein sequence ID" value="NEC87989.1"/>
    <property type="molecule type" value="Genomic_DNA"/>
</dbReference>
<name>A0A6B3BUJ1_9ACTN</name>
<protein>
    <submittedName>
        <fullName evidence="1">Uncharacterized protein</fullName>
    </submittedName>
</protein>
<sequence>MKYVRVEPLPDRYGYYLDPQGYLDVLPDISGSLPDGVAEFVADPGHYDFRSARCVKDLTLNKMTLTDGEGLIALEVFLEPNEWKHVGGLRIRYSDVRALDVSTKESDGMLARLGSLQLDEVLPHPSGFSHEIAFTCGSVAIVAADLVAAWE</sequence>